<dbReference type="Pfam" id="PF00755">
    <property type="entry name" value="Carn_acyltransf"/>
    <property type="match status" value="1"/>
</dbReference>
<keyword evidence="2" id="KW-0808">Transferase</keyword>
<proteinExistence type="predicted"/>
<accession>U4U786</accession>
<dbReference type="GO" id="GO:0008292">
    <property type="term" value="P:acetylcholine biosynthetic process"/>
    <property type="evidence" value="ECO:0007669"/>
    <property type="project" value="TreeGrafter"/>
</dbReference>
<evidence type="ECO:0000259" key="4">
    <source>
        <dbReference type="Pfam" id="PF00755"/>
    </source>
</evidence>
<organism evidence="5 6">
    <name type="scientific">Dendroctonus ponderosae</name>
    <name type="common">Mountain pine beetle</name>
    <dbReference type="NCBI Taxonomy" id="77166"/>
    <lineage>
        <taxon>Eukaryota</taxon>
        <taxon>Metazoa</taxon>
        <taxon>Ecdysozoa</taxon>
        <taxon>Arthropoda</taxon>
        <taxon>Hexapoda</taxon>
        <taxon>Insecta</taxon>
        <taxon>Pterygota</taxon>
        <taxon>Neoptera</taxon>
        <taxon>Endopterygota</taxon>
        <taxon>Coleoptera</taxon>
        <taxon>Polyphaga</taxon>
        <taxon>Cucujiformia</taxon>
        <taxon>Curculionidae</taxon>
        <taxon>Scolytinae</taxon>
        <taxon>Dendroctonus</taxon>
    </lineage>
</organism>
<evidence type="ECO:0000256" key="1">
    <source>
        <dbReference type="ARBA" id="ARBA00005005"/>
    </source>
</evidence>
<feature type="domain" description="Choline/carnitine acyltransferase" evidence="4">
    <location>
        <begin position="31"/>
        <end position="92"/>
    </location>
</feature>
<dbReference type="Proteomes" id="UP000030742">
    <property type="component" value="Unassembled WGS sequence"/>
</dbReference>
<dbReference type="AlphaFoldDB" id="U4U786"/>
<dbReference type="InterPro" id="IPR042572">
    <property type="entry name" value="Carn_acyl_trans_N"/>
</dbReference>
<evidence type="ECO:0000256" key="3">
    <source>
        <dbReference type="ARBA" id="ARBA00048999"/>
    </source>
</evidence>
<dbReference type="GO" id="GO:0043005">
    <property type="term" value="C:neuron projection"/>
    <property type="evidence" value="ECO:0007669"/>
    <property type="project" value="TreeGrafter"/>
</dbReference>
<protein>
    <recommendedName>
        <fullName evidence="4">Choline/carnitine acyltransferase domain-containing protein</fullName>
    </recommendedName>
</protein>
<reference evidence="5 6" key="1">
    <citation type="journal article" date="2013" name="Genome Biol.">
        <title>Draft genome of the mountain pine beetle, Dendroctonus ponderosae Hopkins, a major forest pest.</title>
        <authorList>
            <person name="Keeling C.I."/>
            <person name="Yuen M.M."/>
            <person name="Liao N.Y."/>
            <person name="Docking T.R."/>
            <person name="Chan S.K."/>
            <person name="Taylor G.A."/>
            <person name="Palmquist D.L."/>
            <person name="Jackman S.D."/>
            <person name="Nguyen A."/>
            <person name="Li M."/>
            <person name="Henderson H."/>
            <person name="Janes J.K."/>
            <person name="Zhao Y."/>
            <person name="Pandoh P."/>
            <person name="Moore R."/>
            <person name="Sperling F.A."/>
            <person name="Huber D.P."/>
            <person name="Birol I."/>
            <person name="Jones S.J."/>
            <person name="Bohlmann J."/>
        </authorList>
    </citation>
    <scope>NUCLEOTIDE SEQUENCE</scope>
</reference>
<dbReference type="EMBL" id="KB631753">
    <property type="protein sequence ID" value="ERL85815.1"/>
    <property type="molecule type" value="Genomic_DNA"/>
</dbReference>
<dbReference type="InterPro" id="IPR000542">
    <property type="entry name" value="Carn_acyl_trans"/>
</dbReference>
<comment type="catalytic activity">
    <reaction evidence="3">
        <text>4,8-dimethylnonanoyl-CoA + (R)-carnitine = O-4,8-dimethylnonanoyl-(R)-carnitine + CoA</text>
        <dbReference type="Rhea" id="RHEA:44860"/>
        <dbReference type="ChEBI" id="CHEBI:16347"/>
        <dbReference type="ChEBI" id="CHEBI:57287"/>
        <dbReference type="ChEBI" id="CHEBI:77061"/>
        <dbReference type="ChEBI" id="CHEBI:84654"/>
    </reaction>
</comment>
<keyword evidence="2" id="KW-0012">Acyltransferase</keyword>
<dbReference type="GO" id="GO:0004102">
    <property type="term" value="F:choline O-acetyltransferase activity"/>
    <property type="evidence" value="ECO:0007669"/>
    <property type="project" value="TreeGrafter"/>
</dbReference>
<dbReference type="Gene3D" id="1.10.275.20">
    <property type="entry name" value="Choline/Carnitine o-acyltransferase"/>
    <property type="match status" value="1"/>
</dbReference>
<dbReference type="GO" id="GO:0005737">
    <property type="term" value="C:cytoplasm"/>
    <property type="evidence" value="ECO:0007669"/>
    <property type="project" value="TreeGrafter"/>
</dbReference>
<name>U4U786_DENPD</name>
<dbReference type="GO" id="GO:0045202">
    <property type="term" value="C:synapse"/>
    <property type="evidence" value="ECO:0007669"/>
    <property type="project" value="GOC"/>
</dbReference>
<dbReference type="PROSITE" id="PS00439">
    <property type="entry name" value="ACYLTRANSF_C_1"/>
    <property type="match status" value="1"/>
</dbReference>
<dbReference type="OrthoDB" id="240216at2759"/>
<dbReference type="GO" id="GO:0007274">
    <property type="term" value="P:neuromuscular synaptic transmission"/>
    <property type="evidence" value="ECO:0007669"/>
    <property type="project" value="TreeGrafter"/>
</dbReference>
<sequence>MLSGLDYLMKTGRSGWLFCGTYNLETILPKLPVPPLEDTMRKYLNTLRPLLNEHEHEQVKKIVDTFAGDGGLGRKLQLYLLKRRENMDNWKAPHAEDNPL</sequence>
<evidence type="ECO:0000256" key="2">
    <source>
        <dbReference type="ARBA" id="ARBA00023315"/>
    </source>
</evidence>
<dbReference type="UniPathway" id="UPA00659"/>
<gene>
    <name evidence="5" type="ORF">D910_03230</name>
</gene>
<evidence type="ECO:0000313" key="5">
    <source>
        <dbReference type="EMBL" id="ERL85815.1"/>
    </source>
</evidence>
<dbReference type="GO" id="GO:0006635">
    <property type="term" value="P:fatty acid beta-oxidation"/>
    <property type="evidence" value="ECO:0007669"/>
    <property type="project" value="UniProtKB-UniPathway"/>
</dbReference>
<dbReference type="PANTHER" id="PTHR22589">
    <property type="entry name" value="CARNITINE O-ACYLTRANSFERASE"/>
    <property type="match status" value="1"/>
</dbReference>
<dbReference type="SUPFAM" id="SSF52777">
    <property type="entry name" value="CoA-dependent acyltransferases"/>
    <property type="match status" value="1"/>
</dbReference>
<dbReference type="InterPro" id="IPR039551">
    <property type="entry name" value="Cho/carn_acyl_trans"/>
</dbReference>
<dbReference type="STRING" id="77166.U4U786"/>
<evidence type="ECO:0000313" key="6">
    <source>
        <dbReference type="Proteomes" id="UP000030742"/>
    </source>
</evidence>
<dbReference type="PANTHER" id="PTHR22589:SF14">
    <property type="entry name" value="CHOLINE O-ACETYLTRANSFERASE"/>
    <property type="match status" value="1"/>
</dbReference>
<comment type="pathway">
    <text evidence="1">Lipid metabolism; fatty acid beta-oxidation.</text>
</comment>